<dbReference type="GO" id="GO:0016787">
    <property type="term" value="F:hydrolase activity"/>
    <property type="evidence" value="ECO:0007669"/>
    <property type="project" value="UniProtKB-KW"/>
</dbReference>
<dbReference type="PANTHER" id="PTHR43235:SF1">
    <property type="entry name" value="GLUTAMINE AMIDOTRANSFERASE PB2B2.05-RELATED"/>
    <property type="match status" value="1"/>
</dbReference>
<sequence>MNERPLIGVPAMSSAQVKGLRYSGSVVADAVLRAIAVSGGEPVVIPPSLDGGLLAHVDGIVLPGGSDIDPRRYGQIPDETYAGTDFEGQDNADARAITAAEEQGIPTLLICRGLQLWNVERGGSLYQHWPESEVEHVGTVHSVEVAANSRLSEALGLSGTAYTSSYHHQAIDRLGEGLQVTARAADGCIEAVEDPNHAIVAVQWHPEDRAETEAVDSALFAWVVAQATERMRGRLGAVV</sequence>
<evidence type="ECO:0000313" key="1">
    <source>
        <dbReference type="EMBL" id="UVI36543.1"/>
    </source>
</evidence>
<keyword evidence="1" id="KW-0378">Hydrolase</keyword>
<dbReference type="InterPro" id="IPR029062">
    <property type="entry name" value="Class_I_gatase-like"/>
</dbReference>
<proteinExistence type="predicted"/>
<keyword evidence="2" id="KW-1185">Reference proteome</keyword>
<dbReference type="InterPro" id="IPR044668">
    <property type="entry name" value="PuuD-like"/>
</dbReference>
<dbReference type="Proteomes" id="UP001064879">
    <property type="component" value="Chromosome"/>
</dbReference>
<dbReference type="Gene3D" id="3.40.50.880">
    <property type="match status" value="1"/>
</dbReference>
<organism evidence="1 2">
    <name type="scientific">Brevibacterium spongiae</name>
    <dbReference type="NCBI Taxonomy" id="2909672"/>
    <lineage>
        <taxon>Bacteria</taxon>
        <taxon>Bacillati</taxon>
        <taxon>Actinomycetota</taxon>
        <taxon>Actinomycetes</taxon>
        <taxon>Micrococcales</taxon>
        <taxon>Brevibacteriaceae</taxon>
        <taxon>Brevibacterium</taxon>
    </lineage>
</organism>
<dbReference type="SUPFAM" id="SSF52317">
    <property type="entry name" value="Class I glutamine amidotransferase-like"/>
    <property type="match status" value="1"/>
</dbReference>
<name>A0ABY5STR7_9MICO</name>
<dbReference type="EMBL" id="CP093443">
    <property type="protein sequence ID" value="UVI36543.1"/>
    <property type="molecule type" value="Genomic_DNA"/>
</dbReference>
<gene>
    <name evidence="1" type="ORF">L1F31_02430</name>
</gene>
<dbReference type="RefSeq" id="WP_265419112.1">
    <property type="nucleotide sequence ID" value="NZ_CP093443.1"/>
</dbReference>
<protein>
    <submittedName>
        <fullName evidence="1">Gamma-glutamyl-gamma-aminobutyrate hydrolase family protein</fullName>
    </submittedName>
</protein>
<dbReference type="InterPro" id="IPR011697">
    <property type="entry name" value="Peptidase_C26"/>
</dbReference>
<dbReference type="PROSITE" id="PS51273">
    <property type="entry name" value="GATASE_TYPE_1"/>
    <property type="match status" value="1"/>
</dbReference>
<reference evidence="1" key="1">
    <citation type="submission" date="2022-03" db="EMBL/GenBank/DDBJ databases">
        <title>Brevibacterium spongiae sp. nov., isolated from marine sponge.</title>
        <authorList>
            <person name="Li Z."/>
            <person name="Zhang M."/>
        </authorList>
    </citation>
    <scope>NUCLEOTIDE SEQUENCE</scope>
    <source>
        <strain evidence="1">WHS-Z9</strain>
    </source>
</reference>
<dbReference type="CDD" id="cd01745">
    <property type="entry name" value="GATase1_2"/>
    <property type="match status" value="1"/>
</dbReference>
<evidence type="ECO:0000313" key="2">
    <source>
        <dbReference type="Proteomes" id="UP001064879"/>
    </source>
</evidence>
<dbReference type="Pfam" id="PF07722">
    <property type="entry name" value="Peptidase_C26"/>
    <property type="match status" value="1"/>
</dbReference>
<dbReference type="PANTHER" id="PTHR43235">
    <property type="entry name" value="GLUTAMINE AMIDOTRANSFERASE PB2B2.05-RELATED"/>
    <property type="match status" value="1"/>
</dbReference>
<accession>A0ABY5STR7</accession>